<accession>A0A918Z5T0</accession>
<name>A0A918Z5T0_9ACTN</name>
<dbReference type="AlphaFoldDB" id="A0A918Z5T0"/>
<dbReference type="InterPro" id="IPR027417">
    <property type="entry name" value="P-loop_NTPase"/>
</dbReference>
<dbReference type="EMBL" id="BNBT01000005">
    <property type="protein sequence ID" value="GHE38738.1"/>
    <property type="molecule type" value="Genomic_DNA"/>
</dbReference>
<dbReference type="Proteomes" id="UP000608024">
    <property type="component" value="Unassembled WGS sequence"/>
</dbReference>
<proteinExistence type="predicted"/>
<evidence type="ECO:0000313" key="2">
    <source>
        <dbReference type="Proteomes" id="UP000608024"/>
    </source>
</evidence>
<protein>
    <submittedName>
        <fullName evidence="1">Uncharacterized protein</fullName>
    </submittedName>
</protein>
<dbReference type="RefSeq" id="WP_190134165.1">
    <property type="nucleotide sequence ID" value="NZ_BNBT01000005.1"/>
</dbReference>
<reference evidence="1" key="2">
    <citation type="submission" date="2020-09" db="EMBL/GenBank/DDBJ databases">
        <authorList>
            <person name="Sun Q."/>
            <person name="Ohkuma M."/>
        </authorList>
    </citation>
    <scope>NUCLEOTIDE SEQUENCE</scope>
    <source>
        <strain evidence="1">JCM 4784</strain>
    </source>
</reference>
<comment type="caution">
    <text evidence="1">The sequence shown here is derived from an EMBL/GenBank/DDBJ whole genome shotgun (WGS) entry which is preliminary data.</text>
</comment>
<reference evidence="1" key="1">
    <citation type="journal article" date="2014" name="Int. J. Syst. Evol. Microbiol.">
        <title>Complete genome sequence of Corynebacterium casei LMG S-19264T (=DSM 44701T), isolated from a smear-ripened cheese.</title>
        <authorList>
            <consortium name="US DOE Joint Genome Institute (JGI-PGF)"/>
            <person name="Walter F."/>
            <person name="Albersmeier A."/>
            <person name="Kalinowski J."/>
            <person name="Ruckert C."/>
        </authorList>
    </citation>
    <scope>NUCLEOTIDE SEQUENCE</scope>
    <source>
        <strain evidence="1">JCM 4784</strain>
    </source>
</reference>
<keyword evidence="2" id="KW-1185">Reference proteome</keyword>
<sequence length="69" mass="7459">MKIEVTTANDAKAEARPIRGLTGAGAYIDELTLLPKEFVKRLIDRQSVPGALIFATTNPGNPGHRAKKE</sequence>
<evidence type="ECO:0000313" key="1">
    <source>
        <dbReference type="EMBL" id="GHE38738.1"/>
    </source>
</evidence>
<dbReference type="Gene3D" id="3.40.50.300">
    <property type="entry name" value="P-loop containing nucleotide triphosphate hydrolases"/>
    <property type="match status" value="1"/>
</dbReference>
<gene>
    <name evidence="1" type="ORF">GCM10018785_05350</name>
</gene>
<organism evidence="1 2">
    <name type="scientific">Streptomyces longispororuber</name>
    <dbReference type="NCBI Taxonomy" id="68230"/>
    <lineage>
        <taxon>Bacteria</taxon>
        <taxon>Bacillati</taxon>
        <taxon>Actinomycetota</taxon>
        <taxon>Actinomycetes</taxon>
        <taxon>Kitasatosporales</taxon>
        <taxon>Streptomycetaceae</taxon>
        <taxon>Streptomyces</taxon>
    </lineage>
</organism>